<sequence>MVDFEWYRSFIAIYKHNSVSEAAKSRIMTQPAMSQHLASLEAEVGEQLFSRAKRRLTPTERGKQLYSQLAPLIESLEEATMELKSPLPPTLKVMRVGASPAMFIERILKQLSRPDLSIISHLGTADELLELLKEDRVDLILTSKKFLSPGIEYVRFIDESFVVVAPAGTEVPNTVKLKEREQWLSEQRWISYGLELPIIRRYWREHFKKRPLINPVHIIPSLHLILCAIEEGAGLSLLPTYILEHFKQNEQRWEIVFPDMLIHNELLIGYKSKNKHSLEITEFMKTIKLV</sequence>
<evidence type="ECO:0000313" key="7">
    <source>
        <dbReference type="Proteomes" id="UP000270678"/>
    </source>
</evidence>
<proteinExistence type="inferred from homology"/>
<accession>A0A3S9UZ54</accession>
<dbReference type="AlphaFoldDB" id="A0A3S9UZ54"/>
<dbReference type="GO" id="GO:0000976">
    <property type="term" value="F:transcription cis-regulatory region binding"/>
    <property type="evidence" value="ECO:0007669"/>
    <property type="project" value="TreeGrafter"/>
</dbReference>
<evidence type="ECO:0000256" key="4">
    <source>
        <dbReference type="ARBA" id="ARBA00023163"/>
    </source>
</evidence>
<dbReference type="RefSeq" id="WP_126999441.1">
    <property type="nucleotide sequence ID" value="NZ_CP034346.1"/>
</dbReference>
<evidence type="ECO:0000313" key="6">
    <source>
        <dbReference type="EMBL" id="AZS15622.1"/>
    </source>
</evidence>
<dbReference type="InterPro" id="IPR036388">
    <property type="entry name" value="WH-like_DNA-bd_sf"/>
</dbReference>
<dbReference type="CDD" id="cd05466">
    <property type="entry name" value="PBP2_LTTR_substrate"/>
    <property type="match status" value="1"/>
</dbReference>
<dbReference type="KEGG" id="plut:EI981_14995"/>
<dbReference type="SUPFAM" id="SSF46785">
    <property type="entry name" value="Winged helix' DNA-binding domain"/>
    <property type="match status" value="1"/>
</dbReference>
<keyword evidence="3" id="KW-0238">DNA-binding</keyword>
<protein>
    <submittedName>
        <fullName evidence="6">LysR family transcriptional regulator</fullName>
    </submittedName>
</protein>
<evidence type="ECO:0000256" key="2">
    <source>
        <dbReference type="ARBA" id="ARBA00023015"/>
    </source>
</evidence>
<dbReference type="Gene3D" id="3.40.190.290">
    <property type="match status" value="1"/>
</dbReference>
<evidence type="ECO:0000259" key="5">
    <source>
        <dbReference type="PROSITE" id="PS50931"/>
    </source>
</evidence>
<dbReference type="PANTHER" id="PTHR30126">
    <property type="entry name" value="HTH-TYPE TRANSCRIPTIONAL REGULATOR"/>
    <property type="match status" value="1"/>
</dbReference>
<dbReference type="PROSITE" id="PS50931">
    <property type="entry name" value="HTH_LYSR"/>
    <property type="match status" value="1"/>
</dbReference>
<gene>
    <name evidence="6" type="ORF">EI981_14995</name>
</gene>
<dbReference type="GO" id="GO:0003700">
    <property type="term" value="F:DNA-binding transcription factor activity"/>
    <property type="evidence" value="ECO:0007669"/>
    <property type="project" value="InterPro"/>
</dbReference>
<dbReference type="EMBL" id="CP034346">
    <property type="protein sequence ID" value="AZS15622.1"/>
    <property type="molecule type" value="Genomic_DNA"/>
</dbReference>
<feature type="domain" description="HTH lysR-type" evidence="5">
    <location>
        <begin position="2"/>
        <end position="59"/>
    </location>
</feature>
<dbReference type="OrthoDB" id="9778774at2"/>
<evidence type="ECO:0000256" key="1">
    <source>
        <dbReference type="ARBA" id="ARBA00009437"/>
    </source>
</evidence>
<name>A0A3S9UZ54_9BACL</name>
<organism evidence="6 7">
    <name type="scientific">Paenibacillus lutimineralis</name>
    <dbReference type="NCBI Taxonomy" id="2707005"/>
    <lineage>
        <taxon>Bacteria</taxon>
        <taxon>Bacillati</taxon>
        <taxon>Bacillota</taxon>
        <taxon>Bacilli</taxon>
        <taxon>Bacillales</taxon>
        <taxon>Paenibacillaceae</taxon>
        <taxon>Paenibacillus</taxon>
    </lineage>
</organism>
<dbReference type="Proteomes" id="UP000270678">
    <property type="component" value="Chromosome"/>
</dbReference>
<dbReference type="PANTHER" id="PTHR30126:SF40">
    <property type="entry name" value="HTH-TYPE TRANSCRIPTIONAL REGULATOR GLTR"/>
    <property type="match status" value="1"/>
</dbReference>
<dbReference type="PRINTS" id="PR00039">
    <property type="entry name" value="HTHLYSR"/>
</dbReference>
<comment type="similarity">
    <text evidence="1">Belongs to the LysR transcriptional regulatory family.</text>
</comment>
<dbReference type="InterPro" id="IPR005119">
    <property type="entry name" value="LysR_subst-bd"/>
</dbReference>
<dbReference type="SUPFAM" id="SSF53850">
    <property type="entry name" value="Periplasmic binding protein-like II"/>
    <property type="match status" value="1"/>
</dbReference>
<keyword evidence="2" id="KW-0805">Transcription regulation</keyword>
<dbReference type="Pfam" id="PF00126">
    <property type="entry name" value="HTH_1"/>
    <property type="match status" value="1"/>
</dbReference>
<reference evidence="7" key="1">
    <citation type="submission" date="2018-12" db="EMBL/GenBank/DDBJ databases">
        <title>Complete genome sequence of Paenibacillus sp. MBLB1234.</title>
        <authorList>
            <person name="Nam Y.-D."/>
            <person name="Kang J."/>
            <person name="Chung W.-H."/>
            <person name="Park Y.S."/>
        </authorList>
    </citation>
    <scope>NUCLEOTIDE SEQUENCE [LARGE SCALE GENOMIC DNA]</scope>
    <source>
        <strain evidence="7">MBLB1234</strain>
    </source>
</reference>
<evidence type="ECO:0000256" key="3">
    <source>
        <dbReference type="ARBA" id="ARBA00023125"/>
    </source>
</evidence>
<dbReference type="Pfam" id="PF03466">
    <property type="entry name" value="LysR_substrate"/>
    <property type="match status" value="1"/>
</dbReference>
<keyword evidence="7" id="KW-1185">Reference proteome</keyword>
<dbReference type="Gene3D" id="1.10.10.10">
    <property type="entry name" value="Winged helix-like DNA-binding domain superfamily/Winged helix DNA-binding domain"/>
    <property type="match status" value="1"/>
</dbReference>
<keyword evidence="4" id="KW-0804">Transcription</keyword>
<dbReference type="InterPro" id="IPR000847">
    <property type="entry name" value="LysR_HTH_N"/>
</dbReference>
<dbReference type="InterPro" id="IPR036390">
    <property type="entry name" value="WH_DNA-bd_sf"/>
</dbReference>